<evidence type="ECO:0000313" key="2">
    <source>
        <dbReference type="EMBL" id="MTW21652.1"/>
    </source>
</evidence>
<dbReference type="PANTHER" id="PTHR34504">
    <property type="entry name" value="ANTITOXIN HICB"/>
    <property type="match status" value="1"/>
</dbReference>
<dbReference type="InterPro" id="IPR035069">
    <property type="entry name" value="TTHA1013/TTHA0281-like"/>
</dbReference>
<dbReference type="AlphaFoldDB" id="A0A6N8EBR2"/>
<dbReference type="OrthoDB" id="5772151at2"/>
<dbReference type="Proteomes" id="UP000434044">
    <property type="component" value="Unassembled WGS sequence"/>
</dbReference>
<dbReference type="Pfam" id="PF15919">
    <property type="entry name" value="HicB_lk_antitox"/>
    <property type="match status" value="1"/>
</dbReference>
<gene>
    <name evidence="2" type="ORF">GJ668_11190</name>
</gene>
<dbReference type="RefSeq" id="WP_155450238.1">
    <property type="nucleotide sequence ID" value="NZ_WNKT01000022.1"/>
</dbReference>
<name>A0A6N8EBR2_9GAMM</name>
<protein>
    <submittedName>
        <fullName evidence="2">Type II toxin-antitoxin system HicB family antitoxin</fullName>
    </submittedName>
</protein>
<accession>A0A6N8EBR2</accession>
<dbReference type="SUPFAM" id="SSF47413">
    <property type="entry name" value="lambda repressor-like DNA-binding domains"/>
    <property type="match status" value="1"/>
</dbReference>
<proteinExistence type="predicted"/>
<dbReference type="InterPro" id="IPR010982">
    <property type="entry name" value="Lambda_DNA-bd_dom_sf"/>
</dbReference>
<dbReference type="EMBL" id="WNKT01000022">
    <property type="protein sequence ID" value="MTW21652.1"/>
    <property type="molecule type" value="Genomic_DNA"/>
</dbReference>
<keyword evidence="3" id="KW-1185">Reference proteome</keyword>
<dbReference type="InterPro" id="IPR051404">
    <property type="entry name" value="TA_system_antitoxin"/>
</dbReference>
<dbReference type="GO" id="GO:0003677">
    <property type="term" value="F:DNA binding"/>
    <property type="evidence" value="ECO:0007669"/>
    <property type="project" value="InterPro"/>
</dbReference>
<dbReference type="Gene3D" id="3.30.160.250">
    <property type="match status" value="1"/>
</dbReference>
<evidence type="ECO:0000313" key="3">
    <source>
        <dbReference type="Proteomes" id="UP000434044"/>
    </source>
</evidence>
<evidence type="ECO:0000259" key="1">
    <source>
        <dbReference type="Pfam" id="PF15919"/>
    </source>
</evidence>
<dbReference type="SUPFAM" id="SSF143100">
    <property type="entry name" value="TTHA1013/TTHA0281-like"/>
    <property type="match status" value="1"/>
</dbReference>
<reference evidence="2 3" key="1">
    <citation type="submission" date="2019-11" db="EMBL/GenBank/DDBJ databases">
        <title>Whole-genome sequence of the anaerobic purple sulfur bacterium Allochromatium palmeri DSM 15591.</title>
        <authorList>
            <person name="Kyndt J.A."/>
            <person name="Meyer T.E."/>
        </authorList>
    </citation>
    <scope>NUCLEOTIDE SEQUENCE [LARGE SCALE GENOMIC DNA]</scope>
    <source>
        <strain evidence="2 3">DSM 15591</strain>
    </source>
</reference>
<comment type="caution">
    <text evidence="2">The sequence shown here is derived from an EMBL/GenBank/DDBJ whole genome shotgun (WGS) entry which is preliminary data.</text>
</comment>
<dbReference type="InterPro" id="IPR031807">
    <property type="entry name" value="HicB-like"/>
</dbReference>
<dbReference type="PANTHER" id="PTHR34504:SF4">
    <property type="entry name" value="ANTITOXIN HICB"/>
    <property type="match status" value="1"/>
</dbReference>
<feature type="domain" description="HicB-like antitoxin of toxin-antitoxin system" evidence="1">
    <location>
        <begin position="4"/>
        <end position="63"/>
    </location>
</feature>
<sequence>MFDYPVLLEAQPEGGFVVTFPDVPEAITQGEDIDEALLYAVDALETALSFYIDARQPLPQVSPANGRPTVRPSALECAKLGVYQAMTEQGIRKAELARRLGWHMPQVDRLLDLRHASRLDQIEAAAGVLGHRVKVRVERSDHG</sequence>
<organism evidence="2 3">
    <name type="scientific">Allochromatium palmeri</name>
    <dbReference type="NCBI Taxonomy" id="231048"/>
    <lineage>
        <taxon>Bacteria</taxon>
        <taxon>Pseudomonadati</taxon>
        <taxon>Pseudomonadota</taxon>
        <taxon>Gammaproteobacteria</taxon>
        <taxon>Chromatiales</taxon>
        <taxon>Chromatiaceae</taxon>
        <taxon>Allochromatium</taxon>
    </lineage>
</organism>